<keyword evidence="5" id="KW-1185">Reference proteome</keyword>
<comment type="similarity">
    <text evidence="2">Belongs to the proline racemase family.</text>
</comment>
<evidence type="ECO:0000256" key="1">
    <source>
        <dbReference type="ARBA" id="ARBA00001148"/>
    </source>
</evidence>
<evidence type="ECO:0000313" key="5">
    <source>
        <dbReference type="Proteomes" id="UP001249851"/>
    </source>
</evidence>
<dbReference type="GO" id="GO:0050346">
    <property type="term" value="F:trans-L-3-hydroxyproline dehydratase activity"/>
    <property type="evidence" value="ECO:0007669"/>
    <property type="project" value="UniProtKB-EC"/>
</dbReference>
<reference evidence="4" key="2">
    <citation type="journal article" date="2023" name="Science">
        <title>Genomic signatures of disease resistance in endangered staghorn corals.</title>
        <authorList>
            <person name="Vollmer S.V."/>
            <person name="Selwyn J.D."/>
            <person name="Despard B.A."/>
            <person name="Roesel C.L."/>
        </authorList>
    </citation>
    <scope>NUCLEOTIDE SEQUENCE</scope>
    <source>
        <strain evidence="4">K2</strain>
    </source>
</reference>
<name>A0AAD9V981_ACRCE</name>
<evidence type="ECO:0000256" key="2">
    <source>
        <dbReference type="ARBA" id="ARBA00007529"/>
    </source>
</evidence>
<dbReference type="PIRSF" id="PIRSF029792">
    <property type="entry name" value="Pro_racemase"/>
    <property type="match status" value="1"/>
</dbReference>
<dbReference type="AlphaFoldDB" id="A0AAD9V981"/>
<accession>A0AAD9V981</accession>
<dbReference type="EC" id="4.2.1.77" evidence="3"/>
<organism evidence="4 5">
    <name type="scientific">Acropora cervicornis</name>
    <name type="common">Staghorn coral</name>
    <dbReference type="NCBI Taxonomy" id="6130"/>
    <lineage>
        <taxon>Eukaryota</taxon>
        <taxon>Metazoa</taxon>
        <taxon>Cnidaria</taxon>
        <taxon>Anthozoa</taxon>
        <taxon>Hexacorallia</taxon>
        <taxon>Scleractinia</taxon>
        <taxon>Astrocoeniina</taxon>
        <taxon>Acroporidae</taxon>
        <taxon>Acropora</taxon>
    </lineage>
</organism>
<dbReference type="Proteomes" id="UP001249851">
    <property type="component" value="Unassembled WGS sequence"/>
</dbReference>
<dbReference type="PANTHER" id="PTHR33442">
    <property type="entry name" value="TRANS-3-HYDROXY-L-PROLINE DEHYDRATASE"/>
    <property type="match status" value="1"/>
</dbReference>
<dbReference type="PANTHER" id="PTHR33442:SF1">
    <property type="entry name" value="TRANS-3-HYDROXY-L-PROLINE DEHYDRATASE"/>
    <property type="match status" value="1"/>
</dbReference>
<dbReference type="InterPro" id="IPR008794">
    <property type="entry name" value="Pro_racemase_fam"/>
</dbReference>
<sequence>MGLSSDGAATKELVWKKMGDNGLEISTVEMHTGGEPLRIIISGYPEIKGDTILAKRRYLRENLDHIRKLMMFEPRGHYDMYGAVIVPPGSEMADLGVIFMDSGGYSTMCGHAVIALGRYAVDSGLLSTDVSRSSVGEVPAFIECPCGVVKALLNIEEGKSGRVRFTSVPAFAFGLDLEVDTEKFGKIKVDIGFGGAFYVLVSGERLGVDVRSTRVDRSPCGSGVTARVAVQYARKQIGMHQTRVFENGLVGSKFTGQVVKETKCGEFNAVHVEVAGSAHYIGKCSFTVEKEDPFKQGFLLK</sequence>
<evidence type="ECO:0000313" key="4">
    <source>
        <dbReference type="EMBL" id="KAK2565938.1"/>
    </source>
</evidence>
<dbReference type="EMBL" id="JARQWQ010000018">
    <property type="protein sequence ID" value="KAK2565938.1"/>
    <property type="molecule type" value="Genomic_DNA"/>
</dbReference>
<protein>
    <recommendedName>
        <fullName evidence="3">trans-L-3-hydroxyproline dehydratase</fullName>
        <ecNumber evidence="3">4.2.1.77</ecNumber>
    </recommendedName>
</protein>
<dbReference type="FunFam" id="3.10.310.10:FF:000003">
    <property type="entry name" value="Proline racemase"/>
    <property type="match status" value="1"/>
</dbReference>
<dbReference type="Pfam" id="PF05544">
    <property type="entry name" value="Pro_racemase"/>
    <property type="match status" value="1"/>
</dbReference>
<dbReference type="SUPFAM" id="SSF54506">
    <property type="entry name" value="Diaminopimelate epimerase-like"/>
    <property type="match status" value="1"/>
</dbReference>
<comment type="catalytic activity">
    <reaction evidence="1">
        <text>trans-3-hydroxy-L-proline = 1-pyrroline-2-carboxylate + H2O</text>
        <dbReference type="Rhea" id="RHEA:10320"/>
        <dbReference type="ChEBI" id="CHEBI:15377"/>
        <dbReference type="ChEBI" id="CHEBI:39785"/>
        <dbReference type="ChEBI" id="CHEBI:57938"/>
        <dbReference type="EC" id="4.2.1.77"/>
    </reaction>
</comment>
<evidence type="ECO:0000256" key="3">
    <source>
        <dbReference type="ARBA" id="ARBA00013105"/>
    </source>
</evidence>
<comment type="caution">
    <text evidence="4">The sequence shown here is derived from an EMBL/GenBank/DDBJ whole genome shotgun (WGS) entry which is preliminary data.</text>
</comment>
<proteinExistence type="inferred from homology"/>
<reference evidence="4" key="1">
    <citation type="journal article" date="2023" name="G3 (Bethesda)">
        <title>Whole genome assembly and annotation of the endangered Caribbean coral Acropora cervicornis.</title>
        <authorList>
            <person name="Selwyn J.D."/>
            <person name="Vollmer S.V."/>
        </authorList>
    </citation>
    <scope>NUCLEOTIDE SEQUENCE</scope>
    <source>
        <strain evidence="4">K2</strain>
    </source>
</reference>
<dbReference type="Gene3D" id="3.10.310.10">
    <property type="entry name" value="Diaminopimelate Epimerase, Chain A, domain 1"/>
    <property type="match status" value="3"/>
</dbReference>
<gene>
    <name evidence="4" type="ORF">P5673_010242</name>
</gene>